<keyword evidence="2 5" id="KW-0732">Signal</keyword>
<dbReference type="RefSeq" id="WP_184079493.1">
    <property type="nucleotide sequence ID" value="NZ_JACIJP010000002.1"/>
</dbReference>
<dbReference type="PANTHER" id="PTHR34001:SF3">
    <property type="entry name" value="BLL7405 PROTEIN"/>
    <property type="match status" value="1"/>
</dbReference>
<dbReference type="Pfam" id="PF13505">
    <property type="entry name" value="OMP_b-brl"/>
    <property type="match status" value="1"/>
</dbReference>
<keyword evidence="3" id="KW-0472">Membrane</keyword>
<comment type="similarity">
    <text evidence="4">Belongs to the Omp25/RopB family.</text>
</comment>
<dbReference type="Proteomes" id="UP000552700">
    <property type="component" value="Unassembled WGS sequence"/>
</dbReference>
<feature type="chain" id="PRO_5032336120" evidence="5">
    <location>
        <begin position="24"/>
        <end position="290"/>
    </location>
</feature>
<keyword evidence="8" id="KW-1185">Reference proteome</keyword>
<feature type="domain" description="Outer membrane protein beta-barrel" evidence="6">
    <location>
        <begin position="11"/>
        <end position="247"/>
    </location>
</feature>
<sequence length="290" mass="30745">MKFARSLAIGVVSALALSAPAMAQDDASSSGPTTNWTGPYIGGSLGYTWQPNTDREKNERIGFDTNNDGNFGDTVSTIGGANAFSPGFCRGFAKGGSAADGCRGDRDGKVGWAVHAGYDMQMGSLVVGGVIEGGRSLVSNSVSGFSTTPAAYVMTRKLDWNAAARLRAGFAVPTGTLIYATGGVAYGKFENAFNTTNTFNTFTESNRKEHDWGWVAGGGVEQKVSDNFSIGVLYKYTRFNPNDYRVTAGQGTPPSLTNPFVITPSGSTTFARTNDRFVTQDVRVTASFRF</sequence>
<proteinExistence type="inferred from homology"/>
<reference evidence="7 8" key="1">
    <citation type="submission" date="2020-08" db="EMBL/GenBank/DDBJ databases">
        <title>Genomic Encyclopedia of Type Strains, Phase IV (KMG-IV): sequencing the most valuable type-strain genomes for metagenomic binning, comparative biology and taxonomic classification.</title>
        <authorList>
            <person name="Goeker M."/>
        </authorList>
    </citation>
    <scope>NUCLEOTIDE SEQUENCE [LARGE SCALE GENOMIC DNA]</scope>
    <source>
        <strain evidence="7 8">DSM 102255</strain>
    </source>
</reference>
<evidence type="ECO:0000313" key="7">
    <source>
        <dbReference type="EMBL" id="MBB6123946.1"/>
    </source>
</evidence>
<dbReference type="InterPro" id="IPR011250">
    <property type="entry name" value="OMP/PagP_B-barrel"/>
</dbReference>
<evidence type="ECO:0000256" key="3">
    <source>
        <dbReference type="ARBA" id="ARBA00023136"/>
    </source>
</evidence>
<comment type="caution">
    <text evidence="7">The sequence shown here is derived from an EMBL/GenBank/DDBJ whole genome shotgun (WGS) entry which is preliminary data.</text>
</comment>
<name>A0A841J353_9SPHN</name>
<dbReference type="AlphaFoldDB" id="A0A841J353"/>
<evidence type="ECO:0000256" key="2">
    <source>
        <dbReference type="ARBA" id="ARBA00022729"/>
    </source>
</evidence>
<dbReference type="GO" id="GO:0016020">
    <property type="term" value="C:membrane"/>
    <property type="evidence" value="ECO:0007669"/>
    <property type="project" value="UniProtKB-SubCell"/>
</dbReference>
<dbReference type="InterPro" id="IPR027385">
    <property type="entry name" value="Beta-barrel_OMP"/>
</dbReference>
<dbReference type="EMBL" id="JACIJP010000002">
    <property type="protein sequence ID" value="MBB6123946.1"/>
    <property type="molecule type" value="Genomic_DNA"/>
</dbReference>
<dbReference type="InterPro" id="IPR051692">
    <property type="entry name" value="OMP-like"/>
</dbReference>
<accession>A0A841J353</accession>
<evidence type="ECO:0000259" key="6">
    <source>
        <dbReference type="Pfam" id="PF13505"/>
    </source>
</evidence>
<comment type="subcellular location">
    <subcellularLocation>
        <location evidence="1">Membrane</location>
    </subcellularLocation>
</comment>
<dbReference type="SUPFAM" id="SSF56925">
    <property type="entry name" value="OMPA-like"/>
    <property type="match status" value="1"/>
</dbReference>
<organism evidence="7 8">
    <name type="scientific">Sphingobium subterraneum</name>
    <dbReference type="NCBI Taxonomy" id="627688"/>
    <lineage>
        <taxon>Bacteria</taxon>
        <taxon>Pseudomonadati</taxon>
        <taxon>Pseudomonadota</taxon>
        <taxon>Alphaproteobacteria</taxon>
        <taxon>Sphingomonadales</taxon>
        <taxon>Sphingomonadaceae</taxon>
        <taxon>Sphingobium</taxon>
    </lineage>
</organism>
<dbReference type="PANTHER" id="PTHR34001">
    <property type="entry name" value="BLL7405 PROTEIN"/>
    <property type="match status" value="1"/>
</dbReference>
<evidence type="ECO:0000256" key="4">
    <source>
        <dbReference type="ARBA" id="ARBA00038306"/>
    </source>
</evidence>
<gene>
    <name evidence="7" type="ORF">FHS92_001675</name>
</gene>
<evidence type="ECO:0000256" key="1">
    <source>
        <dbReference type="ARBA" id="ARBA00004370"/>
    </source>
</evidence>
<evidence type="ECO:0000313" key="8">
    <source>
        <dbReference type="Proteomes" id="UP000552700"/>
    </source>
</evidence>
<dbReference type="Gene3D" id="2.40.160.20">
    <property type="match status" value="1"/>
</dbReference>
<feature type="signal peptide" evidence="5">
    <location>
        <begin position="1"/>
        <end position="23"/>
    </location>
</feature>
<evidence type="ECO:0000256" key="5">
    <source>
        <dbReference type="SAM" id="SignalP"/>
    </source>
</evidence>
<protein>
    <submittedName>
        <fullName evidence="7">Outer membrane immunogenic protein</fullName>
    </submittedName>
</protein>